<organism evidence="7 8">
    <name type="scientific">Undibacterium oligocarboniphilum</name>
    <dbReference type="NCBI Taxonomy" id="666702"/>
    <lineage>
        <taxon>Bacteria</taxon>
        <taxon>Pseudomonadati</taxon>
        <taxon>Pseudomonadota</taxon>
        <taxon>Betaproteobacteria</taxon>
        <taxon>Burkholderiales</taxon>
        <taxon>Oxalobacteraceae</taxon>
        <taxon>Undibacterium</taxon>
    </lineage>
</organism>
<dbReference type="InterPro" id="IPR009875">
    <property type="entry name" value="PilZ_domain"/>
</dbReference>
<evidence type="ECO:0000256" key="2">
    <source>
        <dbReference type="ARBA" id="ARBA00022741"/>
    </source>
</evidence>
<dbReference type="InterPro" id="IPR023787">
    <property type="entry name" value="T3SS_YcgR"/>
</dbReference>
<dbReference type="GO" id="GO:0009425">
    <property type="term" value="C:bacterial-type flagellum basal body"/>
    <property type="evidence" value="ECO:0007669"/>
    <property type="project" value="UniProtKB-SubCell"/>
</dbReference>
<reference evidence="7 8" key="1">
    <citation type="submission" date="2020-06" db="EMBL/GenBank/DDBJ databases">
        <authorList>
            <person name="Qiu C."/>
            <person name="Liu Z."/>
        </authorList>
    </citation>
    <scope>NUCLEOTIDE SEQUENCE [LARGE SCALE GENOMIC DNA]</scope>
    <source>
        <strain evidence="7 8">EM 1</strain>
    </source>
</reference>
<dbReference type="RefSeq" id="WP_176803781.1">
    <property type="nucleotide sequence ID" value="NZ_JABXYJ010000005.1"/>
</dbReference>
<keyword evidence="2 4" id="KW-0547">Nucleotide-binding</keyword>
<evidence type="ECO:0000259" key="6">
    <source>
        <dbReference type="Pfam" id="PF07317"/>
    </source>
</evidence>
<evidence type="ECO:0000256" key="3">
    <source>
        <dbReference type="ARBA" id="ARBA00023143"/>
    </source>
</evidence>
<evidence type="ECO:0000313" key="8">
    <source>
        <dbReference type="Proteomes" id="UP000588051"/>
    </source>
</evidence>
<keyword evidence="8" id="KW-1185">Reference proteome</keyword>
<dbReference type="InterPro" id="IPR009926">
    <property type="entry name" value="T3SS_YcgR_PilZN"/>
</dbReference>
<dbReference type="InterPro" id="IPR012349">
    <property type="entry name" value="Split_barrel_FMN-bd"/>
</dbReference>
<dbReference type="Proteomes" id="UP000588051">
    <property type="component" value="Unassembled WGS sequence"/>
</dbReference>
<dbReference type="AlphaFoldDB" id="A0A850QQB0"/>
<keyword evidence="7" id="KW-0966">Cell projection</keyword>
<dbReference type="Pfam" id="PF07317">
    <property type="entry name" value="PilZN"/>
    <property type="match status" value="1"/>
</dbReference>
<dbReference type="Gene3D" id="2.40.10.220">
    <property type="entry name" value="predicted glycosyltransferase like domains"/>
    <property type="match status" value="1"/>
</dbReference>
<dbReference type="EMBL" id="JABXYJ010000005">
    <property type="protein sequence ID" value="NVO78256.1"/>
    <property type="molecule type" value="Genomic_DNA"/>
</dbReference>
<evidence type="ECO:0000256" key="4">
    <source>
        <dbReference type="HAMAP-Rule" id="MF_01457"/>
    </source>
</evidence>
<keyword evidence="7" id="KW-0282">Flagellum</keyword>
<comment type="subcellular location">
    <subcellularLocation>
        <location evidence="4">Bacterial flagellum basal body</location>
    </subcellularLocation>
</comment>
<dbReference type="GO" id="GO:0071973">
    <property type="term" value="P:bacterial-type flagellum-dependent cell motility"/>
    <property type="evidence" value="ECO:0007669"/>
    <property type="project" value="UniProtKB-UniRule"/>
</dbReference>
<name>A0A850QQB0_9BURK</name>
<dbReference type="HAMAP" id="MF_01457">
    <property type="entry name" value="YcgR"/>
    <property type="match status" value="1"/>
</dbReference>
<comment type="subunit">
    <text evidence="4">Monomer. Interacts with the flagellar basal bodies.</text>
</comment>
<evidence type="ECO:0000259" key="5">
    <source>
        <dbReference type="Pfam" id="PF07238"/>
    </source>
</evidence>
<feature type="domain" description="PilZ" evidence="5">
    <location>
        <begin position="123"/>
        <end position="238"/>
    </location>
</feature>
<keyword evidence="7" id="KW-0969">Cilium</keyword>
<dbReference type="Pfam" id="PF07238">
    <property type="entry name" value="PilZ"/>
    <property type="match status" value="1"/>
</dbReference>
<evidence type="ECO:0000313" key="7">
    <source>
        <dbReference type="EMBL" id="NVO78256.1"/>
    </source>
</evidence>
<comment type="caution">
    <text evidence="7">The sequence shown here is derived from an EMBL/GenBank/DDBJ whole genome shotgun (WGS) entry which is preliminary data.</text>
</comment>
<dbReference type="Gene3D" id="2.30.110.10">
    <property type="entry name" value="Electron Transport, Fmn-binding Protein, Chain A"/>
    <property type="match status" value="1"/>
</dbReference>
<comment type="similarity">
    <text evidence="4">Belongs to the YcgR family.</text>
</comment>
<dbReference type="GO" id="GO:0035438">
    <property type="term" value="F:cyclic-di-GMP binding"/>
    <property type="evidence" value="ECO:0007669"/>
    <property type="project" value="UniProtKB-UniRule"/>
</dbReference>
<keyword evidence="1 4" id="KW-0973">c-di-GMP</keyword>
<evidence type="ECO:0000256" key="1">
    <source>
        <dbReference type="ARBA" id="ARBA00022636"/>
    </source>
</evidence>
<protein>
    <recommendedName>
        <fullName evidence="4">Flagellar brake protein YcgR</fullName>
    </recommendedName>
    <alternativeName>
        <fullName evidence="4">Cyclic di-GMP binding protein YcgR</fullName>
    </alternativeName>
</protein>
<accession>A0A850QQB0</accession>
<keyword evidence="3 4" id="KW-0975">Bacterial flagellum</keyword>
<sequence>MQATPTLGTENQSPFQVDSRREIISLLRGLKDHNQLISMLIHEGSEVFITSILEVDEVNNLVIVDSAPGSQANQKIIDAQRVSFEGLLDKIGIQFSTTGIERTDFENRPALRFHIPPSLIRLQRREYYRINTPLSIPIKVSFPVDIDAGTETLKLTLVDISCGGIAVLDEKKILDCSVGKTYDHCKVDLPTIGLVDVSLQIRNFQELVLLNGKANRRVGCQFINLSNSVLASIQRYIMKLERERNSKMTGIR</sequence>
<dbReference type="GO" id="GO:0071945">
    <property type="term" value="P:regulation of bacterial-type flagellum-dependent cell motility by regulation of motor speed"/>
    <property type="evidence" value="ECO:0007669"/>
    <property type="project" value="UniProtKB-UniRule"/>
</dbReference>
<gene>
    <name evidence="4" type="primary">ycgR</name>
    <name evidence="7" type="ORF">HV832_10480</name>
</gene>
<comment type="function">
    <text evidence="4">Acts as a flagellar brake, regulating swimming and swarming in a bis-(3'-5') cyclic diguanylic acid (c-di-GMP)-dependent manner. Binds 1 c-di-GMP dimer per subunit. Increasing levels of c-di-GMP lead to decreased motility.</text>
</comment>
<feature type="domain" description="Type III secretion system flagellar brake protein YcgR PilZN" evidence="6">
    <location>
        <begin position="15"/>
        <end position="121"/>
    </location>
</feature>
<proteinExistence type="inferred from homology"/>